<dbReference type="STRING" id="1499966.U14_02889"/>
<keyword evidence="2" id="KW-1185">Reference proteome</keyword>
<organism evidence="1">
    <name type="scientific">Candidatus Moduliflexus flocculans</name>
    <dbReference type="NCBI Taxonomy" id="1499966"/>
    <lineage>
        <taxon>Bacteria</taxon>
        <taxon>Candidatus Moduliflexota</taxon>
        <taxon>Candidatus Moduliflexia</taxon>
        <taxon>Candidatus Moduliflexales</taxon>
        <taxon>Candidatus Moduliflexaceae</taxon>
    </lineage>
</organism>
<accession>A0A081BMM8</accession>
<proteinExistence type="predicted"/>
<dbReference type="Proteomes" id="UP000030700">
    <property type="component" value="Unassembled WGS sequence"/>
</dbReference>
<dbReference type="HOGENOM" id="CLU_760030_0_0_0"/>
<dbReference type="EMBL" id="DF820457">
    <property type="protein sequence ID" value="GAK51644.1"/>
    <property type="molecule type" value="Genomic_DNA"/>
</dbReference>
<reference evidence="1" key="1">
    <citation type="journal article" date="2015" name="PeerJ">
        <title>First genomic representation of candidate bacterial phylum KSB3 points to enhanced environmental sensing as a trigger of wastewater bulking.</title>
        <authorList>
            <person name="Sekiguchi Y."/>
            <person name="Ohashi A."/>
            <person name="Parks D.H."/>
            <person name="Yamauchi T."/>
            <person name="Tyson G.W."/>
            <person name="Hugenholtz P."/>
        </authorList>
    </citation>
    <scope>NUCLEOTIDE SEQUENCE [LARGE SCALE GENOMIC DNA]</scope>
</reference>
<name>A0A081BMM8_9BACT</name>
<evidence type="ECO:0000313" key="1">
    <source>
        <dbReference type="EMBL" id="GAK51644.1"/>
    </source>
</evidence>
<dbReference type="Gene3D" id="3.20.20.210">
    <property type="match status" value="1"/>
</dbReference>
<protein>
    <submittedName>
        <fullName evidence="1">Pterin binding enzyme</fullName>
    </submittedName>
</protein>
<dbReference type="AlphaFoldDB" id="A0A081BMM8"/>
<gene>
    <name evidence="1" type="ORF">U14_02889</name>
</gene>
<sequence>MEQPTHNPILQNAMLPVDIVLHPSWWYHHAGITFDADFFYHPHKRVEAERTMERVLYERWGQYGLGQDRNQDIPQIGAVHLAAGFLVSEMCGCQVEYQADAAPQVIPAHLDALEIVPERAFQSPAFKRFEHLMETLKTRYGYVAGDVNWGGILNVALDLRGQQIFMDLADTPEAAQTFFGALAQTIEQFVTGIANITGTSSISVNRNLRNIPVPVYLHSECSHTMISVKNYEQFLLPYDVAWSGQHRPFGIHYCGQDPHRYAKSFAKIPHLDFLDVGWGGNIKVLREHLPHTFLNIRLSPVDILQQTVTELRETIIRLVHDSGNPWLTGVCCINLDQQISDEKITTIFETVQQLRDLSAISHAK</sequence>
<evidence type="ECO:0000313" key="2">
    <source>
        <dbReference type="Proteomes" id="UP000030700"/>
    </source>
</evidence>
<dbReference type="InterPro" id="IPR038071">
    <property type="entry name" value="UROD/MetE-like_sf"/>
</dbReference>